<dbReference type="Gene3D" id="1.25.10.10">
    <property type="entry name" value="Leucine-rich Repeat Variant"/>
    <property type="match status" value="1"/>
</dbReference>
<dbReference type="SUPFAM" id="SSF48371">
    <property type="entry name" value="ARM repeat"/>
    <property type="match status" value="1"/>
</dbReference>
<evidence type="ECO:0000313" key="1">
    <source>
        <dbReference type="EMBL" id="KAJ1360866.1"/>
    </source>
</evidence>
<dbReference type="InterPro" id="IPR016024">
    <property type="entry name" value="ARM-type_fold"/>
</dbReference>
<organism evidence="1 2">
    <name type="scientific">Parelaphostrongylus tenuis</name>
    <name type="common">Meningeal worm</name>
    <dbReference type="NCBI Taxonomy" id="148309"/>
    <lineage>
        <taxon>Eukaryota</taxon>
        <taxon>Metazoa</taxon>
        <taxon>Ecdysozoa</taxon>
        <taxon>Nematoda</taxon>
        <taxon>Chromadorea</taxon>
        <taxon>Rhabditida</taxon>
        <taxon>Rhabditina</taxon>
        <taxon>Rhabditomorpha</taxon>
        <taxon>Strongyloidea</taxon>
        <taxon>Metastrongylidae</taxon>
        <taxon>Parelaphostrongylus</taxon>
    </lineage>
</organism>
<gene>
    <name evidence="1" type="ORF">KIN20_019960</name>
</gene>
<keyword evidence="2" id="KW-1185">Reference proteome</keyword>
<sequence>MNSPILPFTGWTVAEYIIRYNWNSMPSRLREELRSRVFEAIDACRVYEDTIECCARCVIAVMEHEWPHNWLELSSDLQKKCLRGSYHCAIVFAIQRRLVENVAYTDIH</sequence>
<name>A0AAD5QVB6_PARTN</name>
<comment type="caution">
    <text evidence="1">The sequence shown here is derived from an EMBL/GenBank/DDBJ whole genome shotgun (WGS) entry which is preliminary data.</text>
</comment>
<protein>
    <submittedName>
        <fullName evidence="1">Uncharacterized protein</fullName>
    </submittedName>
</protein>
<dbReference type="InterPro" id="IPR011989">
    <property type="entry name" value="ARM-like"/>
</dbReference>
<dbReference type="AlphaFoldDB" id="A0AAD5QVB6"/>
<dbReference type="EMBL" id="JAHQIW010003997">
    <property type="protein sequence ID" value="KAJ1360866.1"/>
    <property type="molecule type" value="Genomic_DNA"/>
</dbReference>
<dbReference type="Proteomes" id="UP001196413">
    <property type="component" value="Unassembled WGS sequence"/>
</dbReference>
<accession>A0AAD5QVB6</accession>
<proteinExistence type="predicted"/>
<evidence type="ECO:0000313" key="2">
    <source>
        <dbReference type="Proteomes" id="UP001196413"/>
    </source>
</evidence>
<reference evidence="1" key="1">
    <citation type="submission" date="2021-06" db="EMBL/GenBank/DDBJ databases">
        <title>Parelaphostrongylus tenuis whole genome reference sequence.</title>
        <authorList>
            <person name="Garwood T.J."/>
            <person name="Larsen P.A."/>
            <person name="Fountain-Jones N.M."/>
            <person name="Garbe J.R."/>
            <person name="Macchietto M.G."/>
            <person name="Kania S.A."/>
            <person name="Gerhold R.W."/>
            <person name="Richards J.E."/>
            <person name="Wolf T.M."/>
        </authorList>
    </citation>
    <scope>NUCLEOTIDE SEQUENCE</scope>
    <source>
        <strain evidence="1">MNPRO001-30</strain>
        <tissue evidence="1">Meninges</tissue>
    </source>
</reference>